<keyword evidence="1" id="KW-0472">Membrane</keyword>
<organism evidence="2 3">
    <name type="scientific">Aspergillus ochraceoroseus IBT 24754</name>
    <dbReference type="NCBI Taxonomy" id="1392256"/>
    <lineage>
        <taxon>Eukaryota</taxon>
        <taxon>Fungi</taxon>
        <taxon>Dikarya</taxon>
        <taxon>Ascomycota</taxon>
        <taxon>Pezizomycotina</taxon>
        <taxon>Eurotiomycetes</taxon>
        <taxon>Eurotiomycetidae</taxon>
        <taxon>Eurotiales</taxon>
        <taxon>Aspergillaceae</taxon>
        <taxon>Aspergillus</taxon>
        <taxon>Aspergillus subgen. Nidulantes</taxon>
    </lineage>
</organism>
<name>A0A2T5LRI8_9EURO</name>
<dbReference type="EMBL" id="MSFN02000007">
    <property type="protein sequence ID" value="PTU18896.1"/>
    <property type="molecule type" value="Genomic_DNA"/>
</dbReference>
<dbReference type="VEuPathDB" id="FungiDB:P175DRAFT_0503714"/>
<feature type="transmembrane region" description="Helical" evidence="1">
    <location>
        <begin position="20"/>
        <end position="39"/>
    </location>
</feature>
<evidence type="ECO:0000313" key="2">
    <source>
        <dbReference type="EMBL" id="PTU18896.1"/>
    </source>
</evidence>
<feature type="non-terminal residue" evidence="2">
    <location>
        <position position="65"/>
    </location>
</feature>
<dbReference type="AlphaFoldDB" id="A0A2T5LRI8"/>
<protein>
    <submittedName>
        <fullName evidence="2">Uncharacterized protein</fullName>
    </submittedName>
</protein>
<dbReference type="RefSeq" id="XP_040750288.1">
    <property type="nucleotide sequence ID" value="XM_040897691.1"/>
</dbReference>
<keyword evidence="1" id="KW-0812">Transmembrane</keyword>
<dbReference type="Proteomes" id="UP000244073">
    <property type="component" value="Unassembled WGS sequence"/>
</dbReference>
<evidence type="ECO:0000256" key="1">
    <source>
        <dbReference type="SAM" id="Phobius"/>
    </source>
</evidence>
<dbReference type="GeneID" id="63814573"/>
<sequence>MPEAYFMMQIDWAKKKTSFFFFFFFLSIYRIFPIMRDVLKVFTENWLRRVRKKKTPPVTCCLLRV</sequence>
<proteinExistence type="predicted"/>
<reference evidence="2 3" key="1">
    <citation type="journal article" date="2018" name="Proc. Natl. Acad. Sci. U.S.A.">
        <title>Linking secondary metabolites to gene clusters through genome sequencing of six diverse Aspergillus species.</title>
        <authorList>
            <person name="Kaerboelling I."/>
            <person name="Vesth T.C."/>
            <person name="Frisvad J.C."/>
            <person name="Nybo J.L."/>
            <person name="Theobald S."/>
            <person name="Kuo A."/>
            <person name="Bowyer P."/>
            <person name="Matsuda Y."/>
            <person name="Mondo S."/>
            <person name="Lyhne E.K."/>
            <person name="Kogle M.E."/>
            <person name="Clum A."/>
            <person name="Lipzen A."/>
            <person name="Salamov A."/>
            <person name="Ngan C.Y."/>
            <person name="Daum C."/>
            <person name="Chiniquy J."/>
            <person name="Barry K."/>
            <person name="LaButti K."/>
            <person name="Haridas S."/>
            <person name="Simmons B.A."/>
            <person name="Magnuson J.K."/>
            <person name="Mortensen U.H."/>
            <person name="Larsen T.O."/>
            <person name="Grigoriev I.V."/>
            <person name="Baker S.E."/>
            <person name="Andersen M.R."/>
        </authorList>
    </citation>
    <scope>NUCLEOTIDE SEQUENCE [LARGE SCALE GENOMIC DNA]</scope>
    <source>
        <strain evidence="2 3">IBT 24754</strain>
    </source>
</reference>
<gene>
    <name evidence="2" type="ORF">P175DRAFT_0503714</name>
</gene>
<keyword evidence="1" id="KW-1133">Transmembrane helix</keyword>
<comment type="caution">
    <text evidence="2">The sequence shown here is derived from an EMBL/GenBank/DDBJ whole genome shotgun (WGS) entry which is preliminary data.</text>
</comment>
<accession>A0A2T5LRI8</accession>
<evidence type="ECO:0000313" key="3">
    <source>
        <dbReference type="Proteomes" id="UP000244073"/>
    </source>
</evidence>